<dbReference type="KEGG" id="meg:DKB62_02075"/>
<dbReference type="CDD" id="cd01129">
    <property type="entry name" value="PulE-GspE-like"/>
    <property type="match status" value="1"/>
</dbReference>
<dbReference type="AlphaFoldDB" id="A0A346AX62"/>
<keyword evidence="2" id="KW-0547">Nucleotide-binding</keyword>
<feature type="domain" description="Bacterial type II secretion system protein E" evidence="4">
    <location>
        <begin position="215"/>
        <end position="229"/>
    </location>
</feature>
<dbReference type="OrthoDB" id="9808272at2"/>
<gene>
    <name evidence="5" type="ORF">DKB62_02075</name>
</gene>
<dbReference type="InterPro" id="IPR001482">
    <property type="entry name" value="T2SS/T4SS_dom"/>
</dbReference>
<keyword evidence="6" id="KW-1185">Reference proteome</keyword>
<dbReference type="GO" id="GO:0016887">
    <property type="term" value="F:ATP hydrolysis activity"/>
    <property type="evidence" value="ECO:0007669"/>
    <property type="project" value="TreeGrafter"/>
</dbReference>
<sequence>MEYTRPSRPAFRGTAHEIVSELLVYAADSGASDIHIEPMDRAVRIRLRRDGVLMSVGELPAERLDAVTARIKILASLDIANKRLPQDGRFVWPDGRRPIDMRVSTMPTIRGEKTVIRLLDAGQVTLNLDCLGLGDDVAALLRQLTKRSSGLFLYSGATGSGKTTTLYAALQELHRPEVSIATLEDPVEYKLEGVCQSQIHVKSGLEFHNGLRALLRQDPDILVIGEIRDVETARIAIRAALTGHLVFSTLHAASAAEAPIRLIDMGIAPYLVADALIGITSQRLARRLCSRCRRQERSGSPSAFVHQGCGHCFHSGYDGRFCLCEVLPVGEHVKARIRKNGSASDIAGAAALDGAIFTKSLVQRALAEGWTDIEEIGRVYNVGDEVWT</sequence>
<evidence type="ECO:0000256" key="1">
    <source>
        <dbReference type="ARBA" id="ARBA00006611"/>
    </source>
</evidence>
<dbReference type="Proteomes" id="UP000254337">
    <property type="component" value="Chromosome"/>
</dbReference>
<dbReference type="GO" id="GO:0005524">
    <property type="term" value="F:ATP binding"/>
    <property type="evidence" value="ECO:0007669"/>
    <property type="project" value="UniProtKB-KW"/>
</dbReference>
<dbReference type="GO" id="GO:0005886">
    <property type="term" value="C:plasma membrane"/>
    <property type="evidence" value="ECO:0007669"/>
    <property type="project" value="TreeGrafter"/>
</dbReference>
<evidence type="ECO:0000259" key="4">
    <source>
        <dbReference type="PROSITE" id="PS00662"/>
    </source>
</evidence>
<dbReference type="EMBL" id="CP029462">
    <property type="protein sequence ID" value="AXL20455.1"/>
    <property type="molecule type" value="Genomic_DNA"/>
</dbReference>
<dbReference type="SUPFAM" id="SSF52540">
    <property type="entry name" value="P-loop containing nucleoside triphosphate hydrolases"/>
    <property type="match status" value="1"/>
</dbReference>
<evidence type="ECO:0000256" key="3">
    <source>
        <dbReference type="ARBA" id="ARBA00022840"/>
    </source>
</evidence>
<dbReference type="Pfam" id="PF00437">
    <property type="entry name" value="T2SSE"/>
    <property type="match status" value="1"/>
</dbReference>
<dbReference type="PANTHER" id="PTHR30258:SF2">
    <property type="entry name" value="COMG OPERON PROTEIN 1"/>
    <property type="match status" value="1"/>
</dbReference>
<dbReference type="SMART" id="SM00382">
    <property type="entry name" value="AAA"/>
    <property type="match status" value="1"/>
</dbReference>
<name>A0A346AX62_9FIRM</name>
<dbReference type="RefSeq" id="WP_107195889.1">
    <property type="nucleotide sequence ID" value="NZ_CP029462.1"/>
</dbReference>
<evidence type="ECO:0000313" key="5">
    <source>
        <dbReference type="EMBL" id="AXL20455.1"/>
    </source>
</evidence>
<comment type="similarity">
    <text evidence="1">Belongs to the GSP E family.</text>
</comment>
<dbReference type="PANTHER" id="PTHR30258">
    <property type="entry name" value="TYPE II SECRETION SYSTEM PROTEIN GSPE-RELATED"/>
    <property type="match status" value="1"/>
</dbReference>
<dbReference type="InterPro" id="IPR003593">
    <property type="entry name" value="AAA+_ATPase"/>
</dbReference>
<protein>
    <submittedName>
        <fullName evidence="5">Type II/IV secretion system protein</fullName>
    </submittedName>
</protein>
<dbReference type="InterPro" id="IPR027417">
    <property type="entry name" value="P-loop_NTPase"/>
</dbReference>
<evidence type="ECO:0000256" key="2">
    <source>
        <dbReference type="ARBA" id="ARBA00022741"/>
    </source>
</evidence>
<keyword evidence="3" id="KW-0067">ATP-binding</keyword>
<dbReference type="PROSITE" id="PS00662">
    <property type="entry name" value="T2SP_E"/>
    <property type="match status" value="1"/>
</dbReference>
<proteinExistence type="inferred from homology"/>
<organism evidence="5 6">
    <name type="scientific">Megasphaera stantonii</name>
    <dbReference type="NCBI Taxonomy" id="2144175"/>
    <lineage>
        <taxon>Bacteria</taxon>
        <taxon>Bacillati</taxon>
        <taxon>Bacillota</taxon>
        <taxon>Negativicutes</taxon>
        <taxon>Veillonellales</taxon>
        <taxon>Veillonellaceae</taxon>
        <taxon>Megasphaera</taxon>
    </lineage>
</organism>
<evidence type="ECO:0000313" key="6">
    <source>
        <dbReference type="Proteomes" id="UP000254337"/>
    </source>
</evidence>
<dbReference type="Gene3D" id="3.30.450.90">
    <property type="match status" value="1"/>
</dbReference>
<dbReference type="Gene3D" id="3.40.50.300">
    <property type="entry name" value="P-loop containing nucleotide triphosphate hydrolases"/>
    <property type="match status" value="1"/>
</dbReference>
<reference evidence="5 6" key="1">
    <citation type="submission" date="2018-05" db="EMBL/GenBank/DDBJ databases">
        <title>Complete genome sequence of Megasphaera sp. AJH120T, isolated from the ceca of a chicken.</title>
        <authorList>
            <person name="Maki J."/>
            <person name="Looft T."/>
        </authorList>
    </citation>
    <scope>NUCLEOTIDE SEQUENCE [LARGE SCALE GENOMIC DNA]</scope>
    <source>
        <strain evidence="5 6">AJH120</strain>
    </source>
</reference>
<accession>A0A346AX62</accession>